<proteinExistence type="predicted"/>
<evidence type="ECO:0000313" key="3">
    <source>
        <dbReference type="Proteomes" id="UP000391834"/>
    </source>
</evidence>
<name>A0A5M4B1U2_9BACT</name>
<gene>
    <name evidence="2" type="ORF">PbJCM13498_29780</name>
</gene>
<evidence type="ECO:0000256" key="1">
    <source>
        <dbReference type="SAM" id="SignalP"/>
    </source>
</evidence>
<evidence type="ECO:0000313" key="2">
    <source>
        <dbReference type="EMBL" id="GET34115.1"/>
    </source>
</evidence>
<keyword evidence="1" id="KW-0732">Signal</keyword>
<organism evidence="2 3">
    <name type="scientific">Prolixibacter bellariivorans</name>
    <dbReference type="NCBI Taxonomy" id="314319"/>
    <lineage>
        <taxon>Bacteria</taxon>
        <taxon>Pseudomonadati</taxon>
        <taxon>Bacteroidota</taxon>
        <taxon>Bacteroidia</taxon>
        <taxon>Marinilabiliales</taxon>
        <taxon>Prolixibacteraceae</taxon>
        <taxon>Prolixibacter</taxon>
    </lineage>
</organism>
<reference evidence="2 3" key="1">
    <citation type="submission" date="2019-10" db="EMBL/GenBank/DDBJ databases">
        <title>Prolixibacter strains distinguished by the presence of nitrate reductase genes were adept at nitrate-dependent anaerobic corrosion of metallic iron and carbon steel.</title>
        <authorList>
            <person name="Iino T."/>
            <person name="Shono N."/>
            <person name="Ito K."/>
            <person name="Nakamura R."/>
            <person name="Sueoka K."/>
            <person name="Harayama S."/>
            <person name="Ohkuma M."/>
        </authorList>
    </citation>
    <scope>NUCLEOTIDE SEQUENCE [LARGE SCALE GENOMIC DNA]</scope>
    <source>
        <strain evidence="2 3">JCM 13498</strain>
    </source>
</reference>
<feature type="chain" id="PRO_5024422236" evidence="1">
    <location>
        <begin position="24"/>
        <end position="181"/>
    </location>
</feature>
<comment type="caution">
    <text evidence="2">The sequence shown here is derived from an EMBL/GenBank/DDBJ whole genome shotgun (WGS) entry which is preliminary data.</text>
</comment>
<feature type="signal peptide" evidence="1">
    <location>
        <begin position="1"/>
        <end position="23"/>
    </location>
</feature>
<accession>A0A5M4B1U2</accession>
<dbReference type="AlphaFoldDB" id="A0A5M4B1U2"/>
<protein>
    <submittedName>
        <fullName evidence="2">Uncharacterized protein</fullName>
    </submittedName>
</protein>
<sequence length="181" mass="20541">MKRLLLVVLLLLPLQVLLGQDFAANMNGTKLKTKHPVNKETTAREYKWEFYSPDLDSYTKPTTSVADGSRFDTSLSPLVDMFNKNYTDQEPIAPGNPATRIVIRKPAIYNAVRKINKYYSKQVARGEMNSAKAQKGFERVLTIAIAALSERSQSFEDALQQNRKNPESLIAQFNRVKLKDM</sequence>
<dbReference type="EMBL" id="BLAX01000001">
    <property type="protein sequence ID" value="GET34115.1"/>
    <property type="molecule type" value="Genomic_DNA"/>
</dbReference>
<dbReference type="Proteomes" id="UP000391834">
    <property type="component" value="Unassembled WGS sequence"/>
</dbReference>
<dbReference type="OrthoDB" id="962462at2"/>
<keyword evidence="3" id="KW-1185">Reference proteome</keyword>
<dbReference type="RefSeq" id="WP_051568986.1">
    <property type="nucleotide sequence ID" value="NZ_BLAX01000001.1"/>
</dbReference>